<organism evidence="1 2">
    <name type="scientific">Roseovarius litoreus</name>
    <dbReference type="NCBI Taxonomy" id="1155722"/>
    <lineage>
        <taxon>Bacteria</taxon>
        <taxon>Pseudomonadati</taxon>
        <taxon>Pseudomonadota</taxon>
        <taxon>Alphaproteobacteria</taxon>
        <taxon>Rhodobacterales</taxon>
        <taxon>Roseobacteraceae</taxon>
        <taxon>Roseovarius</taxon>
    </lineage>
</organism>
<dbReference type="Proteomes" id="UP000322545">
    <property type="component" value="Unassembled WGS sequence"/>
</dbReference>
<reference evidence="1 2" key="1">
    <citation type="submission" date="2016-11" db="EMBL/GenBank/DDBJ databases">
        <authorList>
            <person name="Varghese N."/>
            <person name="Submissions S."/>
        </authorList>
    </citation>
    <scope>NUCLEOTIDE SEQUENCE [LARGE SCALE GENOMIC DNA]</scope>
    <source>
        <strain evidence="1 2">DSM 28249</strain>
    </source>
</reference>
<gene>
    <name evidence="1" type="ORF">SAMN05443432_101316</name>
</gene>
<name>A0A1M7A6B7_9RHOB</name>
<evidence type="ECO:0000313" key="1">
    <source>
        <dbReference type="EMBL" id="SHL38228.1"/>
    </source>
</evidence>
<evidence type="ECO:0000313" key="2">
    <source>
        <dbReference type="Proteomes" id="UP000322545"/>
    </source>
</evidence>
<dbReference type="AlphaFoldDB" id="A0A1M7A6B7"/>
<sequence length="47" mass="5307">MFRPVRTLVLMAVIFLVGLFYERHQHQERCAAAGGTVQDGLCRGETE</sequence>
<dbReference type="EMBL" id="FRCB01000001">
    <property type="protein sequence ID" value="SHL38228.1"/>
    <property type="molecule type" value="Genomic_DNA"/>
</dbReference>
<dbReference type="RefSeq" id="WP_188129835.1">
    <property type="nucleotide sequence ID" value="NZ_FRCB01000001.1"/>
</dbReference>
<keyword evidence="2" id="KW-1185">Reference proteome</keyword>
<protein>
    <submittedName>
        <fullName evidence="1">Uncharacterized protein</fullName>
    </submittedName>
</protein>
<proteinExistence type="predicted"/>
<accession>A0A1M7A6B7</accession>